<dbReference type="GeneID" id="57580627"/>
<comment type="caution">
    <text evidence="5">The sequence shown here is derived from an EMBL/GenBank/DDBJ whole genome shotgun (WGS) entry which is preliminary data.</text>
</comment>
<organism evidence="5 7">
    <name type="scientific">Rhodococcus hoagii</name>
    <name type="common">Corynebacterium equii</name>
    <dbReference type="NCBI Taxonomy" id="43767"/>
    <lineage>
        <taxon>Bacteria</taxon>
        <taxon>Bacillati</taxon>
        <taxon>Actinomycetota</taxon>
        <taxon>Actinomycetes</taxon>
        <taxon>Mycobacteriales</taxon>
        <taxon>Nocardiaceae</taxon>
        <taxon>Prescottella</taxon>
    </lineage>
</organism>
<name>A0A9Q5EZ04_RHOHA</name>
<reference evidence="5" key="2">
    <citation type="journal article" date="2020" name="Environ. Microbiol.">
        <title>The novel and transferable erm(51) gene confers Macrolides, Lincosamides, and Streptogramins B (MLSB) resistance to clonal Rhodococcus equi in the environment.</title>
        <authorList>
            <person name="Huber L."/>
            <person name="Giguere S."/>
            <person name="Slovis N.M."/>
            <person name="Alvarez-Narvaez S."/>
            <person name="Hart K.A."/>
            <person name="Greiter M."/>
            <person name="Morris E.R.A."/>
            <person name="Cohen N.D."/>
        </authorList>
    </citation>
    <scope>NUCLEOTIDE SEQUENCE</scope>
    <source>
        <strain evidence="5">Lh_116_1</strain>
        <strain evidence="6">Lh_16_1</strain>
    </source>
</reference>
<gene>
    <name evidence="2" type="ORF">GS441_11415</name>
    <name evidence="3" type="ORF">GS453_20930</name>
    <name evidence="4" type="ORF">GS551_21900</name>
    <name evidence="5" type="ORF">GS882_12235</name>
    <name evidence="6" type="ORF">GS947_08085</name>
</gene>
<evidence type="ECO:0000313" key="5">
    <source>
        <dbReference type="EMBL" id="NKT78870.1"/>
    </source>
</evidence>
<dbReference type="EMBL" id="WUYC01000004">
    <property type="protein sequence ID" value="MBM4716818.1"/>
    <property type="molecule type" value="Genomic_DNA"/>
</dbReference>
<evidence type="ECO:0000313" key="4">
    <source>
        <dbReference type="EMBL" id="MBM4716818.1"/>
    </source>
</evidence>
<evidence type="ECO:0000313" key="7">
    <source>
        <dbReference type="Proteomes" id="UP000603463"/>
    </source>
</evidence>
<dbReference type="RefSeq" id="WP_005517953.1">
    <property type="nucleotide sequence ID" value="NZ_AP024181.1"/>
</dbReference>
<dbReference type="EMBL" id="WUXR01000005">
    <property type="protein sequence ID" value="MBM4566019.1"/>
    <property type="molecule type" value="Genomic_DNA"/>
</dbReference>
<dbReference type="EMBL" id="WUXD01000061">
    <property type="protein sequence ID" value="MBM4629170.1"/>
    <property type="molecule type" value="Genomic_DNA"/>
</dbReference>
<dbReference type="EMBL" id="WVBC01000030">
    <property type="protein sequence ID" value="NKT78870.1"/>
    <property type="molecule type" value="Genomic_DNA"/>
</dbReference>
<dbReference type="Proteomes" id="UP000706122">
    <property type="component" value="Unassembled WGS sequence"/>
</dbReference>
<dbReference type="EMBL" id="WVDC01000001">
    <property type="protein sequence ID" value="NKW41580.1"/>
    <property type="molecule type" value="Genomic_DNA"/>
</dbReference>
<evidence type="ECO:0000313" key="3">
    <source>
        <dbReference type="EMBL" id="MBM4629170.1"/>
    </source>
</evidence>
<proteinExistence type="predicted"/>
<feature type="compositionally biased region" description="Low complexity" evidence="1">
    <location>
        <begin position="34"/>
        <end position="46"/>
    </location>
</feature>
<evidence type="ECO:0000256" key="1">
    <source>
        <dbReference type="SAM" id="MobiDB-lite"/>
    </source>
</evidence>
<dbReference type="Proteomes" id="UP000608063">
    <property type="component" value="Unassembled WGS sequence"/>
</dbReference>
<protein>
    <submittedName>
        <fullName evidence="5">Uncharacterized protein</fullName>
    </submittedName>
</protein>
<sequence>MGSSEIIAILDAVKSLVSALNSLSSGSAGGGAASGSLDTGSLSSLS</sequence>
<evidence type="ECO:0000313" key="2">
    <source>
        <dbReference type="EMBL" id="MBM4566019.1"/>
    </source>
</evidence>
<reference evidence="2" key="1">
    <citation type="submission" date="2019-11" db="EMBL/GenBank/DDBJ databases">
        <title>Spread of Macrolides and rifampicin resistant Rhodococcus equi in clinical isolates in the USA.</title>
        <authorList>
            <person name="Alvarez-Narvaez S."/>
            <person name="Huber L."/>
            <person name="Cohen N.D."/>
            <person name="Slovis N."/>
            <person name="Greiter M."/>
            <person name="Giguere S."/>
            <person name="Hart K."/>
        </authorList>
    </citation>
    <scope>NUCLEOTIDE SEQUENCE</scope>
    <source>
        <strain evidence="2">Lh_17</strain>
        <strain evidence="3">Lh_38</strain>
        <strain evidence="4">Lh_5</strain>
    </source>
</reference>
<feature type="region of interest" description="Disordered" evidence="1">
    <location>
        <begin position="24"/>
        <end position="46"/>
    </location>
</feature>
<dbReference type="AlphaFoldDB" id="A0A9Q5EZ04"/>
<dbReference type="Proteomes" id="UP000808906">
    <property type="component" value="Unassembled WGS sequence"/>
</dbReference>
<dbReference type="Proteomes" id="UP000603463">
    <property type="component" value="Unassembled WGS sequence"/>
</dbReference>
<evidence type="ECO:0000313" key="6">
    <source>
        <dbReference type="EMBL" id="NKW41580.1"/>
    </source>
</evidence>
<accession>A0A9Q5EZ04</accession>
<dbReference type="Proteomes" id="UP000738270">
    <property type="component" value="Unassembled WGS sequence"/>
</dbReference>